<feature type="domain" description="DUF397" evidence="1">
    <location>
        <begin position="13"/>
        <end position="65"/>
    </location>
</feature>
<evidence type="ECO:0000313" key="2">
    <source>
        <dbReference type="EMBL" id="MDH2390706.1"/>
    </source>
</evidence>
<name>A0ABT6HQV2_9ACTN</name>
<dbReference type="InterPro" id="IPR007278">
    <property type="entry name" value="DUF397"/>
</dbReference>
<keyword evidence="3" id="KW-1185">Reference proteome</keyword>
<accession>A0ABT6HQV2</accession>
<dbReference type="RefSeq" id="WP_240136326.1">
    <property type="nucleotide sequence ID" value="NZ_JARWBG010000020.1"/>
</dbReference>
<evidence type="ECO:0000313" key="3">
    <source>
        <dbReference type="Proteomes" id="UP001223144"/>
    </source>
</evidence>
<protein>
    <submittedName>
        <fullName evidence="2">DUF397 domain-containing protein</fullName>
    </submittedName>
</protein>
<proteinExistence type="predicted"/>
<dbReference type="Pfam" id="PF04149">
    <property type="entry name" value="DUF397"/>
    <property type="match status" value="1"/>
</dbReference>
<sequence length="71" mass="7707">MPDMPESLPKRALTWRRSSRSVAKGNCVEAARLPDASLAVRDSKDVSLRPLRVSSPAWERFLAALGEGGVS</sequence>
<reference evidence="2 3" key="1">
    <citation type="submission" date="2023-04" db="EMBL/GenBank/DDBJ databases">
        <title>Streptomyces chengmaiensis sp. nov. isolated from the stem of mangrove plant in Hainan.</title>
        <authorList>
            <person name="Huang X."/>
            <person name="Zhou S."/>
            <person name="Chu X."/>
            <person name="Xie Y."/>
            <person name="Lin Y."/>
        </authorList>
    </citation>
    <scope>NUCLEOTIDE SEQUENCE [LARGE SCALE GENOMIC DNA]</scope>
    <source>
        <strain evidence="2 3">HNM0663</strain>
    </source>
</reference>
<comment type="caution">
    <text evidence="2">The sequence shown here is derived from an EMBL/GenBank/DDBJ whole genome shotgun (WGS) entry which is preliminary data.</text>
</comment>
<gene>
    <name evidence="2" type="ORF">QCN29_18320</name>
</gene>
<dbReference type="EMBL" id="JARWBG010000020">
    <property type="protein sequence ID" value="MDH2390706.1"/>
    <property type="molecule type" value="Genomic_DNA"/>
</dbReference>
<dbReference type="Proteomes" id="UP001223144">
    <property type="component" value="Unassembled WGS sequence"/>
</dbReference>
<evidence type="ECO:0000259" key="1">
    <source>
        <dbReference type="Pfam" id="PF04149"/>
    </source>
</evidence>
<organism evidence="2 3">
    <name type="scientific">Streptomyces chengmaiensis</name>
    <dbReference type="NCBI Taxonomy" id="3040919"/>
    <lineage>
        <taxon>Bacteria</taxon>
        <taxon>Bacillati</taxon>
        <taxon>Actinomycetota</taxon>
        <taxon>Actinomycetes</taxon>
        <taxon>Kitasatosporales</taxon>
        <taxon>Streptomycetaceae</taxon>
        <taxon>Streptomyces</taxon>
    </lineage>
</organism>